<reference evidence="4" key="1">
    <citation type="journal article" date="2012" name="Proc. Natl. Acad. Sci. U.S.A.">
        <title>Genome sequence of the button mushroom Agaricus bisporus reveals mechanisms governing adaptation to a humic-rich ecological niche.</title>
        <authorList>
            <person name="Morin E."/>
            <person name="Kohler A."/>
            <person name="Baker A.R."/>
            <person name="Foulongne-Oriol M."/>
            <person name="Lombard V."/>
            <person name="Nagy L.G."/>
            <person name="Ohm R.A."/>
            <person name="Patyshakuliyeva A."/>
            <person name="Brun A."/>
            <person name="Aerts A.L."/>
            <person name="Bailey A.M."/>
            <person name="Billette C."/>
            <person name="Coutinho P.M."/>
            <person name="Deakin G."/>
            <person name="Doddapaneni H."/>
            <person name="Floudas D."/>
            <person name="Grimwood J."/>
            <person name="Hilden K."/>
            <person name="Kuees U."/>
            <person name="LaButti K.M."/>
            <person name="Lapidus A."/>
            <person name="Lindquist E.A."/>
            <person name="Lucas S.M."/>
            <person name="Murat C."/>
            <person name="Riley R.W."/>
            <person name="Salamov A.A."/>
            <person name="Schmutz J."/>
            <person name="Subramanian V."/>
            <person name="Woesten H.A.B."/>
            <person name="Xu J."/>
            <person name="Eastwood D.C."/>
            <person name="Foster G.D."/>
            <person name="Sonnenberg A.S."/>
            <person name="Cullen D."/>
            <person name="de Vries R.P."/>
            <person name="Lundell T."/>
            <person name="Hibbett D.S."/>
            <person name="Henrissat B."/>
            <person name="Burton K.S."/>
            <person name="Kerrigan R.W."/>
            <person name="Challen M.P."/>
            <person name="Grigoriev I.V."/>
            <person name="Martin F."/>
        </authorList>
    </citation>
    <scope>NUCLEOTIDE SEQUENCE [LARGE SCALE GENOMIC DNA]</scope>
    <source>
        <strain evidence="4">JB137-S8 / ATCC MYA-4627 / FGSC 10392</strain>
    </source>
</reference>
<feature type="region of interest" description="Disordered" evidence="1">
    <location>
        <begin position="962"/>
        <end position="984"/>
    </location>
</feature>
<dbReference type="KEGG" id="abp:AGABI1DRAFT129552"/>
<dbReference type="GeneID" id="18827027"/>
<feature type="transmembrane region" description="Helical" evidence="2">
    <location>
        <begin position="255"/>
        <end position="277"/>
    </location>
</feature>
<dbReference type="RefSeq" id="XP_007331091.1">
    <property type="nucleotide sequence ID" value="XM_007331029.1"/>
</dbReference>
<feature type="region of interest" description="Disordered" evidence="1">
    <location>
        <begin position="807"/>
        <end position="837"/>
    </location>
</feature>
<dbReference type="OMA" id="FMRTRIP"/>
<feature type="transmembrane region" description="Helical" evidence="2">
    <location>
        <begin position="156"/>
        <end position="176"/>
    </location>
</feature>
<name>K5X647_AGABU</name>
<feature type="transmembrane region" description="Helical" evidence="2">
    <location>
        <begin position="196"/>
        <end position="223"/>
    </location>
</feature>
<proteinExistence type="predicted"/>
<dbReference type="EMBL" id="JH971392">
    <property type="protein sequence ID" value="EKM78442.1"/>
    <property type="molecule type" value="Genomic_DNA"/>
</dbReference>
<keyword evidence="2" id="KW-0472">Membrane</keyword>
<feature type="region of interest" description="Disordered" evidence="1">
    <location>
        <begin position="483"/>
        <end position="552"/>
    </location>
</feature>
<protein>
    <submittedName>
        <fullName evidence="3">Uncharacterized protein</fullName>
    </submittedName>
</protein>
<dbReference type="Proteomes" id="UP000008493">
    <property type="component" value="Unassembled WGS sequence"/>
</dbReference>
<evidence type="ECO:0000313" key="3">
    <source>
        <dbReference type="EMBL" id="EKM78442.1"/>
    </source>
</evidence>
<evidence type="ECO:0000256" key="1">
    <source>
        <dbReference type="SAM" id="MobiDB-lite"/>
    </source>
</evidence>
<keyword evidence="4" id="KW-1185">Reference proteome</keyword>
<dbReference type="eggNOG" id="ENOG502SKBB">
    <property type="taxonomic scope" value="Eukaryota"/>
</dbReference>
<sequence>MSTTLVPTPSTTSLILSVAGSAVLRPSDSCISLASNLRCYYSTYGKQDYHTPLIIPVALEVIFTSSLLFTNRRSGRRHLFLVAEGFLDFLLALLEVLAFRIPAVRSNISHFKAIDKAIGALSFTPLLLLMSFLYAWVRTECLPIAPTRVQRIARLLLFMLIPAVITVNTIASFVGISYEQGPVHVITTFAKQPESFVIWIFFTSLTLALLALFQASCFCFAFCRLIRAVLTQRSIETTSKDAAVMFKGIGWMNGGIILGAIETLVGFVFYGIAIAYVRRVLRLFSMALLCIGVAKGIDEVEDFGRIRNELEKSNTVDRNFRRSKLRELISNPRLSTFRQLSPTATAFHARPRAPLVSSQDFAYTLHPHPYATGGLPDMESSKVARTVPSPAIAGQNVDLPDASPRPSLQNGLPGMSEFAHVKEKRMSKRPRRWVTIYYNRGTPTLHLRLSAFNMSPPVDIAGSNKNRWMGNVPKANKKPLLQTPVKEQSRFSTSSESSMKPETVSTYPASTAHRDTGESEINGEFSNDSYSRHYPMGSSSSTTATRGHGHVRSNKDISTTAAHLNSTRRFSGFSDASGLSAAQAEIVDTPRRKLSFKRGKSALAKAVLYPIPGKNVAMALAGNEDEEAAAPPGAIRKLPPLPKAPAKGTLPISQRPSNLSSVPIQYPTLPPTSLSRPPQKRQSVVDDDGSVVTVMAVSPVEAGSESGEKRGTRKESGYSIRSIHEALQAVREMADKFPELPPGAVGVAGQMGDETPHSRRQRPLTTWSTDTEEFMRTRIPKEKKMKGRAVSVARSSFMSGQEIQQLPPAFKPQKNTPRERRRLVSQQLPPLLPRSTANPTDIFFDNGGTTDQSVSNQLSPLAMSIKLRHPQSLVSTLNARPTIASPNSPVSDTGDVIDFGTALKEWRTNSGVKSSSIRAMGDLSSIVGSARKTKNHQATEQEKRYSFISSVTLDEIPEQLEQTRRPRDAAVGVRGNEGGPLTRIKSIGSAPRRVRPQPITDHTTRGSLHLQPLLMGGMNVAIREKEGGSGSVSIMITEGRGGIDGSSGSSAMFSQVLSFEDGGYASIELEGGRKISY</sequence>
<dbReference type="OrthoDB" id="3219582at2759"/>
<organism evidence="3 4">
    <name type="scientific">Agaricus bisporus var. burnettii (strain JB137-S8 / ATCC MYA-4627 / FGSC 10392)</name>
    <name type="common">White button mushroom</name>
    <dbReference type="NCBI Taxonomy" id="597362"/>
    <lineage>
        <taxon>Eukaryota</taxon>
        <taxon>Fungi</taxon>
        <taxon>Dikarya</taxon>
        <taxon>Basidiomycota</taxon>
        <taxon>Agaricomycotina</taxon>
        <taxon>Agaricomycetes</taxon>
        <taxon>Agaricomycetidae</taxon>
        <taxon>Agaricales</taxon>
        <taxon>Agaricineae</taxon>
        <taxon>Agaricaceae</taxon>
        <taxon>Agaricus</taxon>
    </lineage>
</organism>
<feature type="transmembrane region" description="Helical" evidence="2">
    <location>
        <begin position="53"/>
        <end position="71"/>
    </location>
</feature>
<dbReference type="AlphaFoldDB" id="K5X647"/>
<keyword evidence="2" id="KW-0812">Transmembrane</keyword>
<dbReference type="InParanoid" id="K5X647"/>
<evidence type="ECO:0000256" key="2">
    <source>
        <dbReference type="SAM" id="Phobius"/>
    </source>
</evidence>
<feature type="transmembrane region" description="Helical" evidence="2">
    <location>
        <begin position="78"/>
        <end position="97"/>
    </location>
</feature>
<feature type="transmembrane region" description="Helical" evidence="2">
    <location>
        <begin position="117"/>
        <end position="136"/>
    </location>
</feature>
<keyword evidence="2" id="KW-1133">Transmembrane helix</keyword>
<accession>K5X647</accession>
<evidence type="ECO:0000313" key="4">
    <source>
        <dbReference type="Proteomes" id="UP000008493"/>
    </source>
</evidence>
<dbReference type="HOGENOM" id="CLU_286654_0_0_1"/>
<gene>
    <name evidence="3" type="ORF">AGABI1DRAFT_129552</name>
</gene>
<feature type="region of interest" description="Disordered" evidence="1">
    <location>
        <begin position="628"/>
        <end position="687"/>
    </location>
</feature>
<feature type="compositionally biased region" description="Polar residues" evidence="1">
    <location>
        <begin position="651"/>
        <end position="663"/>
    </location>
</feature>